<feature type="compositionally biased region" description="Basic and acidic residues" evidence="1">
    <location>
        <begin position="92"/>
        <end position="147"/>
    </location>
</feature>
<feature type="region of interest" description="Disordered" evidence="1">
    <location>
        <begin position="81"/>
        <end position="397"/>
    </location>
</feature>
<evidence type="ECO:0000256" key="1">
    <source>
        <dbReference type="SAM" id="MobiDB-lite"/>
    </source>
</evidence>
<feature type="compositionally biased region" description="Low complexity" evidence="1">
    <location>
        <begin position="261"/>
        <end position="289"/>
    </location>
</feature>
<protein>
    <submittedName>
        <fullName evidence="2">Uncharacterized protein</fullName>
    </submittedName>
</protein>
<feature type="compositionally biased region" description="Polar residues" evidence="1">
    <location>
        <begin position="375"/>
        <end position="384"/>
    </location>
</feature>
<feature type="compositionally biased region" description="Basic and acidic residues" evidence="1">
    <location>
        <begin position="48"/>
        <end position="64"/>
    </location>
</feature>
<feature type="compositionally biased region" description="Gly residues" evidence="1">
    <location>
        <begin position="386"/>
        <end position="397"/>
    </location>
</feature>
<dbReference type="RefSeq" id="WP_132323233.1">
    <property type="nucleotide sequence ID" value="NZ_SMKR01000102.1"/>
</dbReference>
<feature type="compositionally biased region" description="Low complexity" evidence="1">
    <location>
        <begin position="296"/>
        <end position="308"/>
    </location>
</feature>
<keyword evidence="3" id="KW-1185">Reference proteome</keyword>
<accession>A0A4V6PD35</accession>
<proteinExistence type="predicted"/>
<comment type="caution">
    <text evidence="2">The sequence shown here is derived from an EMBL/GenBank/DDBJ whole genome shotgun (WGS) entry which is preliminary data.</text>
</comment>
<organism evidence="2 3">
    <name type="scientific">Kribbella turkmenica</name>
    <dbReference type="NCBI Taxonomy" id="2530375"/>
    <lineage>
        <taxon>Bacteria</taxon>
        <taxon>Bacillati</taxon>
        <taxon>Actinomycetota</taxon>
        <taxon>Actinomycetes</taxon>
        <taxon>Propionibacteriales</taxon>
        <taxon>Kribbellaceae</taxon>
        <taxon>Kribbella</taxon>
    </lineage>
</organism>
<feature type="compositionally biased region" description="Low complexity" evidence="1">
    <location>
        <begin position="151"/>
        <end position="164"/>
    </location>
</feature>
<feature type="region of interest" description="Disordered" evidence="1">
    <location>
        <begin position="41"/>
        <end position="64"/>
    </location>
</feature>
<dbReference type="OrthoDB" id="9884993at2"/>
<name>A0A4V6PD35_9ACTN</name>
<sequence length="397" mass="43248">MAEAEDIFEQTLSALRTQLRNLRRLKDALTRRQEARSLLETMRNARTHNPDIDRAINNDPDRASQWGEIERQIQQLREDNDRLQQENAQRQAEIERQQADLDRQPEGNLDGDHDRVPDDVEERHEASDDARREEGRRRDREEQERGPDPAVPVAAAAGTAAAADELNDERDELNSPDAEQDVELGDDGVIRPAGEQAAQQELNGADAQEVGGPEAQQDVELGDDGVIRPAGEQARQPEVDERQGGEFVDADGATPPVIGEDQQAQGPAVDQPAQQVQADGQQQQPGQQGLADRQHQPGAQVQAQQQPVERVLDEQRAERAQGQNGQQPGARPNGMTPDEIGRNQHVANAGTSPATGATVPPREDALTGGRGGQTPARQHQQSVNRGGRGSEGPGLGE</sequence>
<evidence type="ECO:0000313" key="2">
    <source>
        <dbReference type="EMBL" id="TDD20507.1"/>
    </source>
</evidence>
<feature type="compositionally biased region" description="Basic and acidic residues" evidence="1">
    <location>
        <begin position="310"/>
        <end position="319"/>
    </location>
</feature>
<gene>
    <name evidence="2" type="ORF">E1218_22375</name>
</gene>
<evidence type="ECO:0000313" key="3">
    <source>
        <dbReference type="Proteomes" id="UP000295172"/>
    </source>
</evidence>
<reference evidence="2 3" key="1">
    <citation type="submission" date="2019-02" db="EMBL/GenBank/DDBJ databases">
        <title>Draft genome sequences of novel Actinobacteria.</title>
        <authorList>
            <person name="Sahin N."/>
            <person name="Ay H."/>
            <person name="Saygin H."/>
        </authorList>
    </citation>
    <scope>NUCLEOTIDE SEQUENCE [LARGE SCALE GENOMIC DNA]</scope>
    <source>
        <strain evidence="2 3">16K104</strain>
    </source>
</reference>
<feature type="compositionally biased region" description="Polar residues" evidence="1">
    <location>
        <begin position="345"/>
        <end position="355"/>
    </location>
</feature>
<dbReference type="EMBL" id="SMKR01000102">
    <property type="protein sequence ID" value="TDD20507.1"/>
    <property type="molecule type" value="Genomic_DNA"/>
</dbReference>
<dbReference type="AlphaFoldDB" id="A0A4V6PD35"/>
<dbReference type="Proteomes" id="UP000295172">
    <property type="component" value="Unassembled WGS sequence"/>
</dbReference>
<feature type="compositionally biased region" description="Basic and acidic residues" evidence="1">
    <location>
        <begin position="235"/>
        <end position="244"/>
    </location>
</feature>